<name>A0ABT8ZU61_9SPHN</name>
<dbReference type="RefSeq" id="WP_304559504.1">
    <property type="nucleotide sequence ID" value="NZ_JAUQSZ010000001.1"/>
</dbReference>
<protein>
    <recommendedName>
        <fullName evidence="3">XRE family transcriptional regulator</fullName>
    </recommendedName>
</protein>
<evidence type="ECO:0000313" key="1">
    <source>
        <dbReference type="EMBL" id="MDO7841104.1"/>
    </source>
</evidence>
<sequence length="149" mass="15880">MRDEDPILRNLETKQAVFFSACERRGLSLSTLSAALGEPLSTLSGYRPTPAKPKPNLMSLAMFIKIAGCDQIPGELANILIEDSRHQLAPIDAVAADWLGLGMRAAAFASQVCEFQATGGHIDHREDAILKEGILTIISEGHGAIAAKG</sequence>
<gene>
    <name evidence="1" type="ORF">Q5H94_02085</name>
</gene>
<dbReference type="EMBL" id="JAUQSZ010000001">
    <property type="protein sequence ID" value="MDO7841104.1"/>
    <property type="molecule type" value="Genomic_DNA"/>
</dbReference>
<comment type="caution">
    <text evidence="1">The sequence shown here is derived from an EMBL/GenBank/DDBJ whole genome shotgun (WGS) entry which is preliminary data.</text>
</comment>
<organism evidence="1 2">
    <name type="scientific">Sphingomonas immobilis</name>
    <dbReference type="NCBI Taxonomy" id="3063997"/>
    <lineage>
        <taxon>Bacteria</taxon>
        <taxon>Pseudomonadati</taxon>
        <taxon>Pseudomonadota</taxon>
        <taxon>Alphaproteobacteria</taxon>
        <taxon>Sphingomonadales</taxon>
        <taxon>Sphingomonadaceae</taxon>
        <taxon>Sphingomonas</taxon>
    </lineage>
</organism>
<reference evidence="1" key="1">
    <citation type="submission" date="2023-07" db="EMBL/GenBank/DDBJ databases">
        <authorList>
            <person name="Kim M.K."/>
        </authorList>
    </citation>
    <scope>NUCLEOTIDE SEQUENCE</scope>
    <source>
        <strain evidence="1">CA1-15</strain>
    </source>
</reference>
<dbReference type="Proteomes" id="UP001176468">
    <property type="component" value="Unassembled WGS sequence"/>
</dbReference>
<evidence type="ECO:0000313" key="2">
    <source>
        <dbReference type="Proteomes" id="UP001176468"/>
    </source>
</evidence>
<keyword evidence="2" id="KW-1185">Reference proteome</keyword>
<proteinExistence type="predicted"/>
<evidence type="ECO:0008006" key="3">
    <source>
        <dbReference type="Google" id="ProtNLM"/>
    </source>
</evidence>
<accession>A0ABT8ZU61</accession>